<dbReference type="Proteomes" id="UP000799755">
    <property type="component" value="Unassembled WGS sequence"/>
</dbReference>
<accession>A0ACB6R7E9</accession>
<keyword evidence="2" id="KW-1185">Reference proteome</keyword>
<sequence length="248" mass="27758">MAFFPELSLGLAFTLISLAPMVPDWISRKNEPKIKPKDLWAEYTKGGNTEKAEYITVSASGTNAICITAVVVTHPSSSDTYAFLPGEVAIGSNGNVQEGRLRCLWIDRLDNNGISATHIQGFQVHLPDFKLDTPPLASGRGILARCVTLWLNLERMIPSTKWYNIATMYGLWCKEDWFDTLHKTNCFPQRPSGFGEGGEVRVIVAEATSNGKTRKYYKKFTVRECHSIHGHWFYRLDDLTGMAHEGGK</sequence>
<evidence type="ECO:0000313" key="2">
    <source>
        <dbReference type="Proteomes" id="UP000799755"/>
    </source>
</evidence>
<protein>
    <submittedName>
        <fullName evidence="1">Uncharacterized protein</fullName>
    </submittedName>
</protein>
<name>A0ACB6R7E9_9PLEO</name>
<organism evidence="1 2">
    <name type="scientific">Lindgomyces ingoldianus</name>
    <dbReference type="NCBI Taxonomy" id="673940"/>
    <lineage>
        <taxon>Eukaryota</taxon>
        <taxon>Fungi</taxon>
        <taxon>Dikarya</taxon>
        <taxon>Ascomycota</taxon>
        <taxon>Pezizomycotina</taxon>
        <taxon>Dothideomycetes</taxon>
        <taxon>Pleosporomycetidae</taxon>
        <taxon>Pleosporales</taxon>
        <taxon>Lindgomycetaceae</taxon>
        <taxon>Lindgomyces</taxon>
    </lineage>
</organism>
<gene>
    <name evidence="1" type="ORF">BDR25DRAFT_310656</name>
</gene>
<reference evidence="1" key="1">
    <citation type="journal article" date="2020" name="Stud. Mycol.">
        <title>101 Dothideomycetes genomes: a test case for predicting lifestyles and emergence of pathogens.</title>
        <authorList>
            <person name="Haridas S."/>
            <person name="Albert R."/>
            <person name="Binder M."/>
            <person name="Bloem J."/>
            <person name="Labutti K."/>
            <person name="Salamov A."/>
            <person name="Andreopoulos B."/>
            <person name="Baker S."/>
            <person name="Barry K."/>
            <person name="Bills G."/>
            <person name="Bluhm B."/>
            <person name="Cannon C."/>
            <person name="Castanera R."/>
            <person name="Culley D."/>
            <person name="Daum C."/>
            <person name="Ezra D."/>
            <person name="Gonzalez J."/>
            <person name="Henrissat B."/>
            <person name="Kuo A."/>
            <person name="Liang C."/>
            <person name="Lipzen A."/>
            <person name="Lutzoni F."/>
            <person name="Magnuson J."/>
            <person name="Mondo S."/>
            <person name="Nolan M."/>
            <person name="Ohm R."/>
            <person name="Pangilinan J."/>
            <person name="Park H.-J."/>
            <person name="Ramirez L."/>
            <person name="Alfaro M."/>
            <person name="Sun H."/>
            <person name="Tritt A."/>
            <person name="Yoshinaga Y."/>
            <person name="Zwiers L.-H."/>
            <person name="Turgeon B."/>
            <person name="Goodwin S."/>
            <person name="Spatafora J."/>
            <person name="Crous P."/>
            <person name="Grigoriev I."/>
        </authorList>
    </citation>
    <scope>NUCLEOTIDE SEQUENCE</scope>
    <source>
        <strain evidence="1">ATCC 200398</strain>
    </source>
</reference>
<comment type="caution">
    <text evidence="1">The sequence shown here is derived from an EMBL/GenBank/DDBJ whole genome shotgun (WGS) entry which is preliminary data.</text>
</comment>
<proteinExistence type="predicted"/>
<evidence type="ECO:0000313" key="1">
    <source>
        <dbReference type="EMBL" id="KAF2475233.1"/>
    </source>
</evidence>
<dbReference type="EMBL" id="MU003496">
    <property type="protein sequence ID" value="KAF2475233.1"/>
    <property type="molecule type" value="Genomic_DNA"/>
</dbReference>